<proteinExistence type="predicted"/>
<reference evidence="2" key="1">
    <citation type="journal article" date="2020" name="Stud. Mycol.">
        <title>101 Dothideomycetes genomes: a test case for predicting lifestyles and emergence of pathogens.</title>
        <authorList>
            <person name="Haridas S."/>
            <person name="Albert R."/>
            <person name="Binder M."/>
            <person name="Bloem J."/>
            <person name="Labutti K."/>
            <person name="Salamov A."/>
            <person name="Andreopoulos B."/>
            <person name="Baker S."/>
            <person name="Barry K."/>
            <person name="Bills G."/>
            <person name="Bluhm B."/>
            <person name="Cannon C."/>
            <person name="Castanera R."/>
            <person name="Culley D."/>
            <person name="Daum C."/>
            <person name="Ezra D."/>
            <person name="Gonzalez J."/>
            <person name="Henrissat B."/>
            <person name="Kuo A."/>
            <person name="Liang C."/>
            <person name="Lipzen A."/>
            <person name="Lutzoni F."/>
            <person name="Magnuson J."/>
            <person name="Mondo S."/>
            <person name="Nolan M."/>
            <person name="Ohm R."/>
            <person name="Pangilinan J."/>
            <person name="Park H.-J."/>
            <person name="Ramirez L."/>
            <person name="Alfaro M."/>
            <person name="Sun H."/>
            <person name="Tritt A."/>
            <person name="Yoshinaga Y."/>
            <person name="Zwiers L.-H."/>
            <person name="Turgeon B."/>
            <person name="Goodwin S."/>
            <person name="Spatafora J."/>
            <person name="Crous P."/>
            <person name="Grigoriev I."/>
        </authorList>
    </citation>
    <scope>NUCLEOTIDE SEQUENCE</scope>
    <source>
        <strain evidence="2">CBS 122367</strain>
    </source>
</reference>
<organism evidence="2 3">
    <name type="scientific">Lentithecium fluviatile CBS 122367</name>
    <dbReference type="NCBI Taxonomy" id="1168545"/>
    <lineage>
        <taxon>Eukaryota</taxon>
        <taxon>Fungi</taxon>
        <taxon>Dikarya</taxon>
        <taxon>Ascomycota</taxon>
        <taxon>Pezizomycotina</taxon>
        <taxon>Dothideomycetes</taxon>
        <taxon>Pleosporomycetidae</taxon>
        <taxon>Pleosporales</taxon>
        <taxon>Massarineae</taxon>
        <taxon>Lentitheciaceae</taxon>
        <taxon>Lentithecium</taxon>
    </lineage>
</organism>
<feature type="transmembrane region" description="Helical" evidence="1">
    <location>
        <begin position="180"/>
        <end position="201"/>
    </location>
</feature>
<evidence type="ECO:0000313" key="3">
    <source>
        <dbReference type="Proteomes" id="UP000799291"/>
    </source>
</evidence>
<dbReference type="OrthoDB" id="3010248at2759"/>
<keyword evidence="1" id="KW-0812">Transmembrane</keyword>
<feature type="transmembrane region" description="Helical" evidence="1">
    <location>
        <begin position="311"/>
        <end position="330"/>
    </location>
</feature>
<feature type="transmembrane region" description="Helical" evidence="1">
    <location>
        <begin position="395"/>
        <end position="423"/>
    </location>
</feature>
<evidence type="ECO:0000256" key="1">
    <source>
        <dbReference type="SAM" id="Phobius"/>
    </source>
</evidence>
<keyword evidence="3" id="KW-1185">Reference proteome</keyword>
<evidence type="ECO:0000313" key="2">
    <source>
        <dbReference type="EMBL" id="KAF2677268.1"/>
    </source>
</evidence>
<feature type="transmembrane region" description="Helical" evidence="1">
    <location>
        <begin position="142"/>
        <end position="160"/>
    </location>
</feature>
<name>A0A6G1IGQ3_9PLEO</name>
<gene>
    <name evidence="2" type="ORF">K458DRAFT_163206</name>
</gene>
<dbReference type="AlphaFoldDB" id="A0A6G1IGQ3"/>
<feature type="transmembrane region" description="Helical" evidence="1">
    <location>
        <begin position="268"/>
        <end position="291"/>
    </location>
</feature>
<protein>
    <submittedName>
        <fullName evidence="2">Uncharacterized protein</fullName>
    </submittedName>
</protein>
<dbReference type="Proteomes" id="UP000799291">
    <property type="component" value="Unassembled WGS sequence"/>
</dbReference>
<accession>A0A6G1IGQ3</accession>
<keyword evidence="1" id="KW-1133">Transmembrane helix</keyword>
<dbReference type="EMBL" id="MU005624">
    <property type="protein sequence ID" value="KAF2677268.1"/>
    <property type="molecule type" value="Genomic_DNA"/>
</dbReference>
<keyword evidence="1" id="KW-0472">Membrane</keyword>
<sequence length="453" mass="51601">MDIWTRIVTWKLPLFQLVSQFPRPPLGFAVESAIIAHLLGDPVDSVMSMLLTLSMCQSRAALAKETCVAANVELIDEEYERTWKGLAIILVSYDECGKSEEVAELCEEYLRLSRHPNFEGEIRHIYEETASKLAADRQTRSLPVFIAELLFIGGWLIALLRAASSEPSPTNWPQVEAHSIAFSGLYLWVTSAVVAGSVIGASQTEGSIPRMLHGFEYQLKEFRGEAPARRPSACYREETGWCKTGQERAIHGGVYSWRPIKWRDNLEMFGIGIWSLVSFVAIAVAVLYASYFPAAILSYFVPPRGLGCRHIPETLMLVVWLLSFAIECLLERWLQKKKLFWAVFWKDVLLALTNISIIIITQCGILQRCSCWTAWGLTWLHLPQLPNVKPELMHYIRHIAPAITFTAILFQFVFCAAIVWRYWDAVRVFIQRDDGISNLPLKYQKLESRRQSK</sequence>